<dbReference type="GO" id="GO:0003676">
    <property type="term" value="F:nucleic acid binding"/>
    <property type="evidence" value="ECO:0007669"/>
    <property type="project" value="InterPro"/>
</dbReference>
<accession>A0A2M6YSJ2</accession>
<feature type="domain" description="DHHA1" evidence="2">
    <location>
        <begin position="229"/>
        <end position="324"/>
    </location>
</feature>
<dbReference type="Pfam" id="PF01368">
    <property type="entry name" value="DHH"/>
    <property type="match status" value="1"/>
</dbReference>
<dbReference type="InterPro" id="IPR003156">
    <property type="entry name" value="DHHA1_dom"/>
</dbReference>
<organism evidence="3 4">
    <name type="scientific">Candidatus Roizmanbacteria bacterium CG07_land_8_20_14_0_80_34_15</name>
    <dbReference type="NCBI Taxonomy" id="1974849"/>
    <lineage>
        <taxon>Bacteria</taxon>
        <taxon>Candidatus Roizmaniibacteriota</taxon>
    </lineage>
</organism>
<dbReference type="InterPro" id="IPR001667">
    <property type="entry name" value="DDH_dom"/>
</dbReference>
<dbReference type="Pfam" id="PF02272">
    <property type="entry name" value="DHHA1"/>
    <property type="match status" value="1"/>
</dbReference>
<feature type="domain" description="DDH" evidence="1">
    <location>
        <begin position="20"/>
        <end position="168"/>
    </location>
</feature>
<protein>
    <submittedName>
        <fullName evidence="3">Uncharacterized protein</fullName>
    </submittedName>
</protein>
<name>A0A2M6YSJ2_9BACT</name>
<reference evidence="4" key="1">
    <citation type="submission" date="2017-09" db="EMBL/GenBank/DDBJ databases">
        <title>Depth-based differentiation of microbial function through sediment-hosted aquifers and enrichment of novel symbionts in the deep terrestrial subsurface.</title>
        <authorList>
            <person name="Probst A.J."/>
            <person name="Ladd B."/>
            <person name="Jarett J.K."/>
            <person name="Geller-Mcgrath D.E."/>
            <person name="Sieber C.M.K."/>
            <person name="Emerson J.B."/>
            <person name="Anantharaman K."/>
            <person name="Thomas B.C."/>
            <person name="Malmstrom R."/>
            <person name="Stieglmeier M."/>
            <person name="Klingl A."/>
            <person name="Woyke T."/>
            <person name="Ryan C.M."/>
            <person name="Banfield J.F."/>
        </authorList>
    </citation>
    <scope>NUCLEOTIDE SEQUENCE [LARGE SCALE GENOMIC DNA]</scope>
</reference>
<dbReference type="PANTHER" id="PTHR47618">
    <property type="entry name" value="BIFUNCTIONAL OLIGORIBONUCLEASE AND PAP PHOSPHATASE NRNA"/>
    <property type="match status" value="1"/>
</dbReference>
<evidence type="ECO:0000259" key="2">
    <source>
        <dbReference type="Pfam" id="PF02272"/>
    </source>
</evidence>
<gene>
    <name evidence="3" type="ORF">COT02_06160</name>
</gene>
<dbReference type="EMBL" id="PEWY01000175">
    <property type="protein sequence ID" value="PIU36415.1"/>
    <property type="molecule type" value="Genomic_DNA"/>
</dbReference>
<evidence type="ECO:0000259" key="1">
    <source>
        <dbReference type="Pfam" id="PF01368"/>
    </source>
</evidence>
<dbReference type="Gene3D" id="3.90.1640.10">
    <property type="entry name" value="inorganic pyrophosphatase (n-terminal core)"/>
    <property type="match status" value="1"/>
</dbReference>
<dbReference type="Gene3D" id="3.10.310.30">
    <property type="match status" value="1"/>
</dbReference>
<evidence type="ECO:0000313" key="4">
    <source>
        <dbReference type="Proteomes" id="UP000230184"/>
    </source>
</evidence>
<dbReference type="SUPFAM" id="SSF64182">
    <property type="entry name" value="DHH phosphoesterases"/>
    <property type="match status" value="1"/>
</dbReference>
<dbReference type="Proteomes" id="UP000230184">
    <property type="component" value="Unassembled WGS sequence"/>
</dbReference>
<sequence>MKQNYFQSKLIFQEIKQSKNILINVHRNPDLDSIGSATALYRALNKIGKKATLVCPHEIPENYRFLKGADLVLTIDFKTWADTDVRPYDLFLILDSGSYDVVTGSKEIKLPDVKKIIIDHHRTNNWENYVERILDIKASSTSEIIFNLLNDWEVEFDSDIATSLFAGISSDTVFFKYDQNAKNTFKITAELLDKGADRDKVVEQAFDSFDFDLVRMIGEFLTKIRKGDRYIYSVLDNETYVKFGKQKGAREIVANLFARSIKGFDFGIMAVEYEAGKFALSFRSKKTDVSVIAKRFGGGGHKNAAGATFNGNTDQLIEKIKEII</sequence>
<dbReference type="PANTHER" id="PTHR47618:SF1">
    <property type="entry name" value="BIFUNCTIONAL OLIGORIBONUCLEASE AND PAP PHOSPHATASE NRNA"/>
    <property type="match status" value="1"/>
</dbReference>
<comment type="caution">
    <text evidence="3">The sequence shown here is derived from an EMBL/GenBank/DDBJ whole genome shotgun (WGS) entry which is preliminary data.</text>
</comment>
<proteinExistence type="predicted"/>
<evidence type="ECO:0000313" key="3">
    <source>
        <dbReference type="EMBL" id="PIU36415.1"/>
    </source>
</evidence>
<dbReference type="InterPro" id="IPR051319">
    <property type="entry name" value="Oligoribo/pAp-PDE_c-di-AMP_PDE"/>
</dbReference>
<dbReference type="AlphaFoldDB" id="A0A2M6YSJ2"/>
<dbReference type="InterPro" id="IPR038763">
    <property type="entry name" value="DHH_sf"/>
</dbReference>